<organism evidence="7">
    <name type="scientific">uncultured Acetobacteraceae bacterium</name>
    <dbReference type="NCBI Taxonomy" id="169975"/>
    <lineage>
        <taxon>Bacteria</taxon>
        <taxon>Pseudomonadati</taxon>
        <taxon>Pseudomonadota</taxon>
        <taxon>Alphaproteobacteria</taxon>
        <taxon>Acetobacterales</taxon>
        <taxon>Acetobacteraceae</taxon>
        <taxon>environmental samples</taxon>
    </lineage>
</organism>
<dbReference type="InterPro" id="IPR049783">
    <property type="entry name" value="ABC_perm_TupB-like"/>
</dbReference>
<dbReference type="EMBL" id="CADCTL010000283">
    <property type="protein sequence ID" value="CAA9281277.1"/>
    <property type="molecule type" value="Genomic_DNA"/>
</dbReference>
<sequence>MDDLGAAFSTALGLVAAGDPALAAIVGLSLRVSVTAVALAAFVGLPLGALLAVARFPGRRGVVVALNALMGLPPVVAGLLIYLLLSRSGPLGRFGLLFTPSAMVVAQAVLIAPILAALSRQVLEEMWEEYAEQLRSLGAGPRRAVPTLLWDGRFALLTVLLAGFGRASAEVGAVMVVGGNIEGFTRVMTTAIALETSKGDLPLALALGVVLMAIVLTVNALAQAARDTAARWAGG</sequence>
<name>A0A6J4JL18_9PROT</name>
<dbReference type="InterPro" id="IPR035906">
    <property type="entry name" value="MetI-like_sf"/>
</dbReference>
<dbReference type="GO" id="GO:0005886">
    <property type="term" value="C:plasma membrane"/>
    <property type="evidence" value="ECO:0007669"/>
    <property type="project" value="UniProtKB-SubCell"/>
</dbReference>
<dbReference type="PROSITE" id="PS50928">
    <property type="entry name" value="ABC_TM1"/>
    <property type="match status" value="1"/>
</dbReference>
<evidence type="ECO:0000256" key="4">
    <source>
        <dbReference type="ARBA" id="ARBA00023136"/>
    </source>
</evidence>
<dbReference type="NCBIfam" id="NF038017">
    <property type="entry name" value="ABC_perm1"/>
    <property type="match status" value="1"/>
</dbReference>
<dbReference type="InterPro" id="IPR000515">
    <property type="entry name" value="MetI-like"/>
</dbReference>
<evidence type="ECO:0000259" key="6">
    <source>
        <dbReference type="PROSITE" id="PS50928"/>
    </source>
</evidence>
<keyword evidence="2 5" id="KW-0812">Transmembrane</keyword>
<feature type="transmembrane region" description="Helical" evidence="5">
    <location>
        <begin position="201"/>
        <end position="222"/>
    </location>
</feature>
<dbReference type="GO" id="GO:0055085">
    <property type="term" value="P:transmembrane transport"/>
    <property type="evidence" value="ECO:0007669"/>
    <property type="project" value="InterPro"/>
</dbReference>
<keyword evidence="3 5" id="KW-1133">Transmembrane helix</keyword>
<accession>A0A6J4JL18</accession>
<keyword evidence="4 5" id="KW-0472">Membrane</keyword>
<dbReference type="Gene3D" id="1.10.3720.10">
    <property type="entry name" value="MetI-like"/>
    <property type="match status" value="1"/>
</dbReference>
<protein>
    <submittedName>
        <fullName evidence="7">Tungstate ABC transporter, permease protein</fullName>
    </submittedName>
</protein>
<dbReference type="PANTHER" id="PTHR43632">
    <property type="entry name" value="PERMEASE COMPONENT OF TUNGSTATE ABC TRANSPORTER"/>
    <property type="match status" value="1"/>
</dbReference>
<evidence type="ECO:0000256" key="1">
    <source>
        <dbReference type="ARBA" id="ARBA00004651"/>
    </source>
</evidence>
<gene>
    <name evidence="7" type="ORF">AVDCRST_MAG04-3742</name>
</gene>
<feature type="transmembrane region" description="Helical" evidence="5">
    <location>
        <begin position="97"/>
        <end position="118"/>
    </location>
</feature>
<feature type="domain" description="ABC transmembrane type-1" evidence="6">
    <location>
        <begin position="26"/>
        <end position="222"/>
    </location>
</feature>
<dbReference type="PANTHER" id="PTHR43632:SF1">
    <property type="entry name" value="PERMEASE COMPONENT OF TUNGSTATE ABC TRANSPORTER"/>
    <property type="match status" value="1"/>
</dbReference>
<comment type="subcellular location">
    <subcellularLocation>
        <location evidence="1">Cell membrane</location>
        <topology evidence="1">Multi-pass membrane protein</topology>
    </subcellularLocation>
</comment>
<proteinExistence type="predicted"/>
<feature type="transmembrane region" description="Helical" evidence="5">
    <location>
        <begin position="33"/>
        <end position="54"/>
    </location>
</feature>
<dbReference type="SUPFAM" id="SSF161098">
    <property type="entry name" value="MetI-like"/>
    <property type="match status" value="1"/>
</dbReference>
<dbReference type="AlphaFoldDB" id="A0A6J4JL18"/>
<evidence type="ECO:0000256" key="5">
    <source>
        <dbReference type="SAM" id="Phobius"/>
    </source>
</evidence>
<evidence type="ECO:0000313" key="7">
    <source>
        <dbReference type="EMBL" id="CAA9281277.1"/>
    </source>
</evidence>
<feature type="transmembrane region" description="Helical" evidence="5">
    <location>
        <begin position="61"/>
        <end position="85"/>
    </location>
</feature>
<dbReference type="CDD" id="cd06261">
    <property type="entry name" value="TM_PBP2"/>
    <property type="match status" value="1"/>
</dbReference>
<evidence type="ECO:0000256" key="2">
    <source>
        <dbReference type="ARBA" id="ARBA00022692"/>
    </source>
</evidence>
<reference evidence="7" key="1">
    <citation type="submission" date="2020-02" db="EMBL/GenBank/DDBJ databases">
        <authorList>
            <person name="Meier V. D."/>
        </authorList>
    </citation>
    <scope>NUCLEOTIDE SEQUENCE</scope>
    <source>
        <strain evidence="7">AVDCRST_MAG04</strain>
    </source>
</reference>
<evidence type="ECO:0000256" key="3">
    <source>
        <dbReference type="ARBA" id="ARBA00022989"/>
    </source>
</evidence>